<comment type="caution">
    <text evidence="1">The sequence shown here is derived from an EMBL/GenBank/DDBJ whole genome shotgun (WGS) entry which is preliminary data.</text>
</comment>
<name>A0A5C6VJ92_9BURK</name>
<dbReference type="Proteomes" id="UP000321776">
    <property type="component" value="Unassembled WGS sequence"/>
</dbReference>
<accession>A0A5C6VJ92</accession>
<reference evidence="1 2" key="1">
    <citation type="journal article" date="2018" name="Int. J. Syst. Evol. Microbiol.">
        <title>Paraburkholderia azotifigens sp. nov., a nitrogen-fixing bacterium isolated from paddy soil.</title>
        <authorList>
            <person name="Choi G.M."/>
            <person name="Im W.T."/>
        </authorList>
    </citation>
    <scope>NUCLEOTIDE SEQUENCE [LARGE SCALE GENOMIC DNA]</scope>
    <source>
        <strain evidence="1 2">NF 2-5-3</strain>
    </source>
</reference>
<evidence type="ECO:0000313" key="1">
    <source>
        <dbReference type="EMBL" id="TXC84731.1"/>
    </source>
</evidence>
<proteinExistence type="predicted"/>
<evidence type="ECO:0000313" key="2">
    <source>
        <dbReference type="Proteomes" id="UP000321776"/>
    </source>
</evidence>
<gene>
    <name evidence="1" type="ORF">FRZ40_31430</name>
</gene>
<sequence>MDFLRQLFHRDGPSGPPMKAARIDEAIERILAIHPRIGMVSRYRQRLKDPISVALQYVDDLMASLPATLEANADAWAGNPALRAFFATPDDIADTFGRSEDVRAFFDANPDAVDLHGTLGMALTERHVLGVALDGDTLHHDVAQTTLSFSDHRVRICGRTDVALREEIERRLIDQLALEGLSMLAATRAARLARGRELMQERVALLHRRGTGISSIAGGGATVEADELLHVQTQIAKNADSMAALRVPTDVVEHELEGICEVFGKPADYVYIRNRHIRIDMMNVVQEGKAKGGNDIEFHFVRVPSVTPQMRAFAMVRFRRSDLPPGGLHIDAAMRAL</sequence>
<dbReference type="RefSeq" id="WP_147236692.1">
    <property type="nucleotide sequence ID" value="NZ_VOQS01000003.1"/>
</dbReference>
<dbReference type="EMBL" id="VOQS01000003">
    <property type="protein sequence ID" value="TXC84731.1"/>
    <property type="molecule type" value="Genomic_DNA"/>
</dbReference>
<protein>
    <submittedName>
        <fullName evidence="1">Uncharacterized protein</fullName>
    </submittedName>
</protein>
<dbReference type="AlphaFoldDB" id="A0A5C6VJ92"/>
<organism evidence="1 2">
    <name type="scientific">Paraburkholderia azotifigens</name>
    <dbReference type="NCBI Taxonomy" id="2057004"/>
    <lineage>
        <taxon>Bacteria</taxon>
        <taxon>Pseudomonadati</taxon>
        <taxon>Pseudomonadota</taxon>
        <taxon>Betaproteobacteria</taxon>
        <taxon>Burkholderiales</taxon>
        <taxon>Burkholderiaceae</taxon>
        <taxon>Paraburkholderia</taxon>
    </lineage>
</organism>